<dbReference type="InterPro" id="IPR029060">
    <property type="entry name" value="PIN-like_dom_sf"/>
</dbReference>
<proteinExistence type="predicted"/>
<evidence type="ECO:0000313" key="2">
    <source>
        <dbReference type="Proteomes" id="UP000287969"/>
    </source>
</evidence>
<accession>A0A410QDB1</accession>
<organism evidence="1 2">
    <name type="scientific">Acidilutibacter cellobiosedens</name>
    <dbReference type="NCBI Taxonomy" id="2507161"/>
    <lineage>
        <taxon>Bacteria</taxon>
        <taxon>Bacillati</taxon>
        <taxon>Bacillota</taxon>
        <taxon>Tissierellia</taxon>
        <taxon>Tissierellales</taxon>
        <taxon>Acidilutibacteraceae</taxon>
        <taxon>Acidilutibacter</taxon>
    </lineage>
</organism>
<keyword evidence="2" id="KW-1185">Reference proteome</keyword>
<dbReference type="Proteomes" id="UP000287969">
    <property type="component" value="Chromosome"/>
</dbReference>
<dbReference type="OrthoDB" id="5624224at2"/>
<protein>
    <submittedName>
        <fullName evidence="1">PIN domain protein</fullName>
    </submittedName>
</protein>
<name>A0A410QDB1_9FIRM</name>
<gene>
    <name evidence="1" type="ORF">EQM13_10475</name>
</gene>
<reference evidence="2" key="1">
    <citation type="submission" date="2019-01" db="EMBL/GenBank/DDBJ databases">
        <title>Draft genomes of a novel of Sporanaerobacter strains.</title>
        <authorList>
            <person name="Ma S."/>
        </authorList>
    </citation>
    <scope>NUCLEOTIDE SEQUENCE [LARGE SCALE GENOMIC DNA]</scope>
    <source>
        <strain evidence="2">NJN-17</strain>
    </source>
</reference>
<dbReference type="SUPFAM" id="SSF88723">
    <property type="entry name" value="PIN domain-like"/>
    <property type="match status" value="1"/>
</dbReference>
<evidence type="ECO:0000313" key="1">
    <source>
        <dbReference type="EMBL" id="QAT61980.1"/>
    </source>
</evidence>
<sequence length="142" mass="16638">MKIYLDNCCFNRPFDDQTQLKIYLESQAKLFIQHKIISKEYKLVWSFILEYENGQNPYEIRKDTIIKWKSLASEIIIQNEEIIKFAETLNTMGIKSKDALHVACAAFSNCDYFITTDKKLLNLKIKEVKISSPIDFVIEMEG</sequence>
<dbReference type="EMBL" id="CP035282">
    <property type="protein sequence ID" value="QAT61980.1"/>
    <property type="molecule type" value="Genomic_DNA"/>
</dbReference>
<dbReference type="AlphaFoldDB" id="A0A410QDB1"/>
<dbReference type="KEGG" id="spoa:EQM13_10475"/>